<protein>
    <submittedName>
        <fullName evidence="2">Uncharacterized protein</fullName>
    </submittedName>
</protein>
<feature type="region of interest" description="Disordered" evidence="1">
    <location>
        <begin position="56"/>
        <end position="119"/>
    </location>
</feature>
<accession>A0A6A7A7N3</accession>
<dbReference type="EMBL" id="MU006222">
    <property type="protein sequence ID" value="KAF2828697.1"/>
    <property type="molecule type" value="Genomic_DNA"/>
</dbReference>
<sequence>MSDKDLNAMISYSLSPGPSRKAREELAALILNDITRHPTIGVLDDEAREVNLARTAEQAQRQTLRTDTKNVSSPNRKGLGDRAARPAMKRVVSDSEDEDDPPILQRKSRSRRAQNEQTPTAPIVSIINFRREKTMLGEGIVGRVNGENTVRFARLSDFVLFMPDGTQSGSWQQLKILPPATIRDIQISFYQDNQSDGPRFSKFQWMVADPPTHLDRGYRVSRCTIGRKTQDCRYDQAQGTIFRTCDNCITTKRLCARLVRVGGETKWGIPPLPIARRVNIK</sequence>
<name>A0A6A7A7N3_9PLEO</name>
<evidence type="ECO:0000313" key="2">
    <source>
        <dbReference type="EMBL" id="KAF2828697.1"/>
    </source>
</evidence>
<keyword evidence="3" id="KW-1185">Reference proteome</keyword>
<evidence type="ECO:0000256" key="1">
    <source>
        <dbReference type="SAM" id="MobiDB-lite"/>
    </source>
</evidence>
<feature type="compositionally biased region" description="Polar residues" evidence="1">
    <location>
        <begin position="57"/>
        <end position="75"/>
    </location>
</feature>
<dbReference type="OrthoDB" id="3797285at2759"/>
<reference evidence="2" key="1">
    <citation type="journal article" date="2020" name="Stud. Mycol.">
        <title>101 Dothideomycetes genomes: a test case for predicting lifestyles and emergence of pathogens.</title>
        <authorList>
            <person name="Haridas S."/>
            <person name="Albert R."/>
            <person name="Binder M."/>
            <person name="Bloem J."/>
            <person name="Labutti K."/>
            <person name="Salamov A."/>
            <person name="Andreopoulos B."/>
            <person name="Baker S."/>
            <person name="Barry K."/>
            <person name="Bills G."/>
            <person name="Bluhm B."/>
            <person name="Cannon C."/>
            <person name="Castanera R."/>
            <person name="Culley D."/>
            <person name="Daum C."/>
            <person name="Ezra D."/>
            <person name="Gonzalez J."/>
            <person name="Henrissat B."/>
            <person name="Kuo A."/>
            <person name="Liang C."/>
            <person name="Lipzen A."/>
            <person name="Lutzoni F."/>
            <person name="Magnuson J."/>
            <person name="Mondo S."/>
            <person name="Nolan M."/>
            <person name="Ohm R."/>
            <person name="Pangilinan J."/>
            <person name="Park H.-J."/>
            <person name="Ramirez L."/>
            <person name="Alfaro M."/>
            <person name="Sun H."/>
            <person name="Tritt A."/>
            <person name="Yoshinaga Y."/>
            <person name="Zwiers L.-H."/>
            <person name="Turgeon B."/>
            <person name="Goodwin S."/>
            <person name="Spatafora J."/>
            <person name="Crous P."/>
            <person name="Grigoriev I."/>
        </authorList>
    </citation>
    <scope>NUCLEOTIDE SEQUENCE</scope>
    <source>
        <strain evidence="2">CBS 113818</strain>
    </source>
</reference>
<evidence type="ECO:0000313" key="3">
    <source>
        <dbReference type="Proteomes" id="UP000799424"/>
    </source>
</evidence>
<proteinExistence type="predicted"/>
<dbReference type="AlphaFoldDB" id="A0A6A7A7N3"/>
<dbReference type="Proteomes" id="UP000799424">
    <property type="component" value="Unassembled WGS sequence"/>
</dbReference>
<gene>
    <name evidence="2" type="ORF">CC86DRAFT_380589</name>
</gene>
<organism evidence="2 3">
    <name type="scientific">Ophiobolus disseminans</name>
    <dbReference type="NCBI Taxonomy" id="1469910"/>
    <lineage>
        <taxon>Eukaryota</taxon>
        <taxon>Fungi</taxon>
        <taxon>Dikarya</taxon>
        <taxon>Ascomycota</taxon>
        <taxon>Pezizomycotina</taxon>
        <taxon>Dothideomycetes</taxon>
        <taxon>Pleosporomycetidae</taxon>
        <taxon>Pleosporales</taxon>
        <taxon>Pleosporineae</taxon>
        <taxon>Phaeosphaeriaceae</taxon>
        <taxon>Ophiobolus</taxon>
    </lineage>
</organism>